<dbReference type="STRING" id="47428.A0A284S727"/>
<evidence type="ECO:0008006" key="4">
    <source>
        <dbReference type="Google" id="ProtNLM"/>
    </source>
</evidence>
<dbReference type="AlphaFoldDB" id="A0A284S727"/>
<name>A0A284S727_ARMOS</name>
<protein>
    <recommendedName>
        <fullName evidence="4">JmjC domain-containing protein</fullName>
    </recommendedName>
</protein>
<dbReference type="OrthoDB" id="2635829at2759"/>
<dbReference type="Proteomes" id="UP000219338">
    <property type="component" value="Unassembled WGS sequence"/>
</dbReference>
<gene>
    <name evidence="2" type="ORF">ARMOST_20323</name>
</gene>
<feature type="compositionally biased region" description="Basic and acidic residues" evidence="1">
    <location>
        <begin position="430"/>
        <end position="451"/>
    </location>
</feature>
<keyword evidence="3" id="KW-1185">Reference proteome</keyword>
<feature type="region of interest" description="Disordered" evidence="1">
    <location>
        <begin position="27"/>
        <end position="82"/>
    </location>
</feature>
<evidence type="ECO:0000256" key="1">
    <source>
        <dbReference type="SAM" id="MobiDB-lite"/>
    </source>
</evidence>
<dbReference type="Gene3D" id="2.60.120.650">
    <property type="entry name" value="Cupin"/>
    <property type="match status" value="1"/>
</dbReference>
<proteinExistence type="predicted"/>
<evidence type="ECO:0000313" key="2">
    <source>
        <dbReference type="EMBL" id="SJL16794.1"/>
    </source>
</evidence>
<feature type="region of interest" description="Disordered" evidence="1">
    <location>
        <begin position="423"/>
        <end position="451"/>
    </location>
</feature>
<accession>A0A284S727</accession>
<organism evidence="2 3">
    <name type="scientific">Armillaria ostoyae</name>
    <name type="common">Armillaria root rot fungus</name>
    <dbReference type="NCBI Taxonomy" id="47428"/>
    <lineage>
        <taxon>Eukaryota</taxon>
        <taxon>Fungi</taxon>
        <taxon>Dikarya</taxon>
        <taxon>Basidiomycota</taxon>
        <taxon>Agaricomycotina</taxon>
        <taxon>Agaricomycetes</taxon>
        <taxon>Agaricomycetidae</taxon>
        <taxon>Agaricales</taxon>
        <taxon>Marasmiineae</taxon>
        <taxon>Physalacriaceae</taxon>
        <taxon>Armillaria</taxon>
    </lineage>
</organism>
<dbReference type="EMBL" id="FUEG01000038">
    <property type="protein sequence ID" value="SJL16794.1"/>
    <property type="molecule type" value="Genomic_DNA"/>
</dbReference>
<evidence type="ECO:0000313" key="3">
    <source>
        <dbReference type="Proteomes" id="UP000219338"/>
    </source>
</evidence>
<dbReference type="OMA" id="DCYFQPS"/>
<feature type="compositionally biased region" description="Basic and acidic residues" evidence="1">
    <location>
        <begin position="30"/>
        <end position="65"/>
    </location>
</feature>
<sequence>MSSVPEGTNADAMRKARTNKLAAINAYKHRNPDISEAELRQRYPDIPEAPRKPTERQVHVGEKRPGKPGVHADAPTIDWESTTGPPARVVLPYIPEAGVNTVQIEADTISSHAKADPILLESNKHIVIMRAPFPDDSTLIKTIMDHLVHNRGVKLKETRDKFERPLDPYRKMFHSEFIAGLADPTWSKKVLDVPMSQRGAPPPFGLMDDGYDAWNGTSVEYQWPTGLSRDQWADLNWGLIHHATVYTDIHHDADGKVTLIVAEQGCKLWIAYYPRLSYTRKDVHRYFDGSLEKPPENAASDSVPEDLNREDFAVGLTLVMLPGDCYFQPSGSFHAVYTPEASFTRGSSFWSFDTMHQTEVSRHYDAKNGNWSTNLDHDSERVYEGLVRMMLHLPTNPEKPRYKRSLAAFLLMILAPASYVPSHRRAYGHPPEERREGEVERKAVQRDRNSLKKHEKAFNQALTKVQKCLWASQAQEYAHRIAAFIGLPTIDELHTFLNQGSCLSDPGELVSISEVLKEIMAERLAAWQLE</sequence>
<dbReference type="SUPFAM" id="SSF51197">
    <property type="entry name" value="Clavaminate synthase-like"/>
    <property type="match status" value="1"/>
</dbReference>
<reference evidence="3" key="1">
    <citation type="journal article" date="2017" name="Nat. Ecol. Evol.">
        <title>Genome expansion and lineage-specific genetic innovations in the forest pathogenic fungi Armillaria.</title>
        <authorList>
            <person name="Sipos G."/>
            <person name="Prasanna A.N."/>
            <person name="Walter M.C."/>
            <person name="O'Connor E."/>
            <person name="Balint B."/>
            <person name="Krizsan K."/>
            <person name="Kiss B."/>
            <person name="Hess J."/>
            <person name="Varga T."/>
            <person name="Slot J."/>
            <person name="Riley R."/>
            <person name="Boka B."/>
            <person name="Rigling D."/>
            <person name="Barry K."/>
            <person name="Lee J."/>
            <person name="Mihaltcheva S."/>
            <person name="LaButti K."/>
            <person name="Lipzen A."/>
            <person name="Waldron R."/>
            <person name="Moloney N.M."/>
            <person name="Sperisen C."/>
            <person name="Kredics L."/>
            <person name="Vagvoelgyi C."/>
            <person name="Patrignani A."/>
            <person name="Fitzpatrick D."/>
            <person name="Nagy I."/>
            <person name="Doyle S."/>
            <person name="Anderson J.B."/>
            <person name="Grigoriev I.V."/>
            <person name="Gueldener U."/>
            <person name="Muensterkoetter M."/>
            <person name="Nagy L.G."/>
        </authorList>
    </citation>
    <scope>NUCLEOTIDE SEQUENCE [LARGE SCALE GENOMIC DNA]</scope>
    <source>
        <strain evidence="3">C18/9</strain>
    </source>
</reference>